<dbReference type="GO" id="GO:0055085">
    <property type="term" value="P:transmembrane transport"/>
    <property type="evidence" value="ECO:0007669"/>
    <property type="project" value="InterPro"/>
</dbReference>
<dbReference type="OrthoDB" id="9782004at2"/>
<keyword evidence="3 8" id="KW-0813">Transport</keyword>
<comment type="caution">
    <text evidence="11">The sequence shown here is derived from an EMBL/GenBank/DDBJ whole genome shotgun (WGS) entry which is preliminary data.</text>
</comment>
<evidence type="ECO:0000256" key="5">
    <source>
        <dbReference type="ARBA" id="ARBA00022692"/>
    </source>
</evidence>
<feature type="transmembrane region" description="Helical" evidence="8">
    <location>
        <begin position="30"/>
        <end position="50"/>
    </location>
</feature>
<feature type="transmembrane region" description="Helical" evidence="8">
    <location>
        <begin position="191"/>
        <end position="214"/>
    </location>
</feature>
<evidence type="ECO:0000256" key="6">
    <source>
        <dbReference type="ARBA" id="ARBA00022989"/>
    </source>
</evidence>
<evidence type="ECO:0000259" key="10">
    <source>
        <dbReference type="PROSITE" id="PS50928"/>
    </source>
</evidence>
<sequence length="278" mass="30021">MMAKSSSPGLLSSPQGRSAPRRKLPWQMGLSVLMYGFMYLPILVLTVFSFNQSPYPRWEGFSLQWYGQLFQDDKILSAFQTSVVVALGAVAISAVLGTLMAVGLAKYEFRGKGLYQGLSYLPLIIPDIAIAVATLLFLAYVSVSRSVYTVIAAHIVFCLAYIAIVVSTRLANLDSHLEEAALDLGASPVQAFIQVLLPQLLPGIVAGCLLSFVLSMDDLLISSFTTGGGSTTLPIEIYSRVRKGVEPDINALSVLLILGSGMLAFVAETIRYQGEKRS</sequence>
<dbReference type="AlphaFoldDB" id="A0A0M2Q3D4"/>
<dbReference type="EMBL" id="AJTX02000002">
    <property type="protein sequence ID" value="KKJ01102.1"/>
    <property type="molecule type" value="Genomic_DNA"/>
</dbReference>
<feature type="compositionally biased region" description="Low complexity" evidence="9">
    <location>
        <begin position="1"/>
        <end position="18"/>
    </location>
</feature>
<evidence type="ECO:0000256" key="7">
    <source>
        <dbReference type="ARBA" id="ARBA00023136"/>
    </source>
</evidence>
<gene>
    <name evidence="11" type="ORF">PROH_01500</name>
</gene>
<evidence type="ECO:0000256" key="2">
    <source>
        <dbReference type="ARBA" id="ARBA00007069"/>
    </source>
</evidence>
<dbReference type="Proteomes" id="UP000034681">
    <property type="component" value="Unassembled WGS sequence"/>
</dbReference>
<dbReference type="PANTHER" id="PTHR43848">
    <property type="entry name" value="PUTRESCINE TRANSPORT SYSTEM PERMEASE PROTEIN POTI"/>
    <property type="match status" value="1"/>
</dbReference>
<dbReference type="eggNOG" id="COG1177">
    <property type="taxonomic scope" value="Bacteria"/>
</dbReference>
<evidence type="ECO:0000256" key="3">
    <source>
        <dbReference type="ARBA" id="ARBA00022448"/>
    </source>
</evidence>
<dbReference type="GO" id="GO:0005886">
    <property type="term" value="C:plasma membrane"/>
    <property type="evidence" value="ECO:0007669"/>
    <property type="project" value="UniProtKB-SubCell"/>
</dbReference>
<keyword evidence="5 8" id="KW-0812">Transmembrane</keyword>
<evidence type="ECO:0000256" key="9">
    <source>
        <dbReference type="SAM" id="MobiDB-lite"/>
    </source>
</evidence>
<dbReference type="InterPro" id="IPR000515">
    <property type="entry name" value="MetI-like"/>
</dbReference>
<dbReference type="InterPro" id="IPR051789">
    <property type="entry name" value="Bact_Polyamine_Transport"/>
</dbReference>
<feature type="transmembrane region" description="Helical" evidence="8">
    <location>
        <begin position="117"/>
        <end position="141"/>
    </location>
</feature>
<feature type="transmembrane region" description="Helical" evidence="8">
    <location>
        <begin position="147"/>
        <end position="170"/>
    </location>
</feature>
<evidence type="ECO:0000313" key="12">
    <source>
        <dbReference type="Proteomes" id="UP000034681"/>
    </source>
</evidence>
<dbReference type="Gene3D" id="1.10.3720.10">
    <property type="entry name" value="MetI-like"/>
    <property type="match status" value="1"/>
</dbReference>
<dbReference type="Pfam" id="PF00528">
    <property type="entry name" value="BPD_transp_1"/>
    <property type="match status" value="1"/>
</dbReference>
<proteinExistence type="inferred from homology"/>
<feature type="region of interest" description="Disordered" evidence="9">
    <location>
        <begin position="1"/>
        <end position="21"/>
    </location>
</feature>
<evidence type="ECO:0000256" key="4">
    <source>
        <dbReference type="ARBA" id="ARBA00022475"/>
    </source>
</evidence>
<dbReference type="SUPFAM" id="SSF161098">
    <property type="entry name" value="MetI-like"/>
    <property type="match status" value="1"/>
</dbReference>
<protein>
    <submittedName>
        <fullName evidence="11">ABC transporter permease</fullName>
    </submittedName>
</protein>
<feature type="transmembrane region" description="Helical" evidence="8">
    <location>
        <begin position="83"/>
        <end position="105"/>
    </location>
</feature>
<organism evidence="11 12">
    <name type="scientific">Prochlorothrix hollandica PCC 9006 = CALU 1027</name>
    <dbReference type="NCBI Taxonomy" id="317619"/>
    <lineage>
        <taxon>Bacteria</taxon>
        <taxon>Bacillati</taxon>
        <taxon>Cyanobacteriota</taxon>
        <taxon>Cyanophyceae</taxon>
        <taxon>Prochlorotrichales</taxon>
        <taxon>Prochlorotrichaceae</taxon>
        <taxon>Prochlorothrix</taxon>
    </lineage>
</organism>
<feature type="domain" description="ABC transmembrane type-1" evidence="10">
    <location>
        <begin position="79"/>
        <end position="267"/>
    </location>
</feature>
<accession>A0A0M2Q3D4</accession>
<dbReference type="RefSeq" id="WP_017713667.1">
    <property type="nucleotide sequence ID" value="NZ_KB235941.1"/>
</dbReference>
<dbReference type="PANTHER" id="PTHR43848:SF2">
    <property type="entry name" value="PUTRESCINE TRANSPORT SYSTEM PERMEASE PROTEIN POTI"/>
    <property type="match status" value="1"/>
</dbReference>
<dbReference type="InterPro" id="IPR035906">
    <property type="entry name" value="MetI-like_sf"/>
</dbReference>
<dbReference type="STRING" id="317619.GCA_000332315_03473"/>
<dbReference type="CDD" id="cd06261">
    <property type="entry name" value="TM_PBP2"/>
    <property type="match status" value="1"/>
</dbReference>
<keyword evidence="6 8" id="KW-1133">Transmembrane helix</keyword>
<evidence type="ECO:0000313" key="11">
    <source>
        <dbReference type="EMBL" id="KKJ01102.1"/>
    </source>
</evidence>
<keyword evidence="7 8" id="KW-0472">Membrane</keyword>
<comment type="similarity">
    <text evidence="2">Belongs to the binding-protein-dependent transport system permease family. CysTW subfamily.</text>
</comment>
<keyword evidence="4" id="KW-1003">Cell membrane</keyword>
<dbReference type="PROSITE" id="PS50928">
    <property type="entry name" value="ABC_TM1"/>
    <property type="match status" value="1"/>
</dbReference>
<evidence type="ECO:0000256" key="8">
    <source>
        <dbReference type="RuleBase" id="RU363032"/>
    </source>
</evidence>
<feature type="transmembrane region" description="Helical" evidence="8">
    <location>
        <begin position="249"/>
        <end position="267"/>
    </location>
</feature>
<reference evidence="11" key="1">
    <citation type="submission" date="2012-04" db="EMBL/GenBank/DDBJ databases">
        <authorList>
            <person name="Borisov I.G."/>
            <person name="Ivanikova N.V."/>
            <person name="Pinevich A.V."/>
        </authorList>
    </citation>
    <scope>NUCLEOTIDE SEQUENCE [LARGE SCALE GENOMIC DNA]</scope>
    <source>
        <strain evidence="11">CALU 1027</strain>
    </source>
</reference>
<name>A0A0M2Q3D4_PROHO</name>
<evidence type="ECO:0000256" key="1">
    <source>
        <dbReference type="ARBA" id="ARBA00004651"/>
    </source>
</evidence>
<keyword evidence="12" id="KW-1185">Reference proteome</keyword>
<comment type="subcellular location">
    <subcellularLocation>
        <location evidence="1 8">Cell membrane</location>
        <topology evidence="1 8">Multi-pass membrane protein</topology>
    </subcellularLocation>
</comment>